<gene>
    <name evidence="1" type="ORF">F4821DRAFT_249343</name>
</gene>
<dbReference type="EMBL" id="MU394396">
    <property type="protein sequence ID" value="KAI6081435.1"/>
    <property type="molecule type" value="Genomic_DNA"/>
</dbReference>
<organism evidence="1 2">
    <name type="scientific">Hypoxylon rubiginosum</name>
    <dbReference type="NCBI Taxonomy" id="110542"/>
    <lineage>
        <taxon>Eukaryota</taxon>
        <taxon>Fungi</taxon>
        <taxon>Dikarya</taxon>
        <taxon>Ascomycota</taxon>
        <taxon>Pezizomycotina</taxon>
        <taxon>Sordariomycetes</taxon>
        <taxon>Xylariomycetidae</taxon>
        <taxon>Xylariales</taxon>
        <taxon>Hypoxylaceae</taxon>
        <taxon>Hypoxylon</taxon>
    </lineage>
</organism>
<evidence type="ECO:0000313" key="1">
    <source>
        <dbReference type="EMBL" id="KAI6081435.1"/>
    </source>
</evidence>
<keyword evidence="2" id="KW-1185">Reference proteome</keyword>
<proteinExistence type="predicted"/>
<name>A0ACC0CM15_9PEZI</name>
<accession>A0ACC0CM15</accession>
<protein>
    <submittedName>
        <fullName evidence="1">Uncharacterized protein</fullName>
    </submittedName>
</protein>
<sequence length="146" mass="16145">MKSSLATVNLGLTTSYVATGLASFVHSAARVVSFRQRPYPLILLNAKDCPFCDEWAVDILLKAIKKDKHKLEKDDTVPITVARFKRHVATHQEQLAIFVARGLTYVDENDEDGQINPDRSDDDNPTSLHFSWASDIPSISGESSAS</sequence>
<evidence type="ECO:0000313" key="2">
    <source>
        <dbReference type="Proteomes" id="UP001497680"/>
    </source>
</evidence>
<comment type="caution">
    <text evidence="1">The sequence shown here is derived from an EMBL/GenBank/DDBJ whole genome shotgun (WGS) entry which is preliminary data.</text>
</comment>
<dbReference type="Proteomes" id="UP001497680">
    <property type="component" value="Unassembled WGS sequence"/>
</dbReference>
<reference evidence="1 2" key="1">
    <citation type="journal article" date="2022" name="New Phytol.">
        <title>Ecological generalism drives hyperdiversity of secondary metabolite gene clusters in xylarialean endophytes.</title>
        <authorList>
            <person name="Franco M.E.E."/>
            <person name="Wisecaver J.H."/>
            <person name="Arnold A.E."/>
            <person name="Ju Y.M."/>
            <person name="Slot J.C."/>
            <person name="Ahrendt S."/>
            <person name="Moore L.P."/>
            <person name="Eastman K.E."/>
            <person name="Scott K."/>
            <person name="Konkel Z."/>
            <person name="Mondo S.J."/>
            <person name="Kuo A."/>
            <person name="Hayes R.D."/>
            <person name="Haridas S."/>
            <person name="Andreopoulos B."/>
            <person name="Riley R."/>
            <person name="LaButti K."/>
            <person name="Pangilinan J."/>
            <person name="Lipzen A."/>
            <person name="Amirebrahimi M."/>
            <person name="Yan J."/>
            <person name="Adam C."/>
            <person name="Keymanesh K."/>
            <person name="Ng V."/>
            <person name="Louie K."/>
            <person name="Northen T."/>
            <person name="Drula E."/>
            <person name="Henrissat B."/>
            <person name="Hsieh H.M."/>
            <person name="Youens-Clark K."/>
            <person name="Lutzoni F."/>
            <person name="Miadlikowska J."/>
            <person name="Eastwood D.C."/>
            <person name="Hamelin R.C."/>
            <person name="Grigoriev I.V."/>
            <person name="U'Ren J.M."/>
        </authorList>
    </citation>
    <scope>NUCLEOTIDE SEQUENCE [LARGE SCALE GENOMIC DNA]</scope>
    <source>
        <strain evidence="1 2">ER1909</strain>
    </source>
</reference>